<dbReference type="Gene3D" id="3.40.50.2300">
    <property type="match status" value="1"/>
</dbReference>
<dbReference type="PROSITE" id="PS50110">
    <property type="entry name" value="RESPONSE_REGULATORY"/>
    <property type="match status" value="1"/>
</dbReference>
<evidence type="ECO:0000313" key="6">
    <source>
        <dbReference type="EMBL" id="MBF4694989.1"/>
    </source>
</evidence>
<dbReference type="Proteomes" id="UP000614200">
    <property type="component" value="Unassembled WGS sequence"/>
</dbReference>
<evidence type="ECO:0000259" key="4">
    <source>
        <dbReference type="PROSITE" id="PS50110"/>
    </source>
</evidence>
<dbReference type="InterPro" id="IPR046947">
    <property type="entry name" value="LytR-like"/>
</dbReference>
<organism evidence="6 7">
    <name type="scientific">Fusibacter ferrireducens</name>
    <dbReference type="NCBI Taxonomy" id="2785058"/>
    <lineage>
        <taxon>Bacteria</taxon>
        <taxon>Bacillati</taxon>
        <taxon>Bacillota</taxon>
        <taxon>Clostridia</taxon>
        <taxon>Eubacteriales</taxon>
        <taxon>Eubacteriales Family XII. Incertae Sedis</taxon>
        <taxon>Fusibacter</taxon>
    </lineage>
</organism>
<comment type="function">
    <text evidence="2">May play the central regulatory role in sporulation. It may be an element of the effector pathway responsible for the activation of sporulation genes in response to nutritional stress. Spo0A may act in concert with spo0H (a sigma factor) to control the expression of some genes that are critical to the sporulation process.</text>
</comment>
<dbReference type="EMBL" id="JADKNH010000012">
    <property type="protein sequence ID" value="MBF4694989.1"/>
    <property type="molecule type" value="Genomic_DNA"/>
</dbReference>
<dbReference type="PROSITE" id="PS50930">
    <property type="entry name" value="HTH_LYTTR"/>
    <property type="match status" value="1"/>
</dbReference>
<evidence type="ECO:0000256" key="1">
    <source>
        <dbReference type="ARBA" id="ARBA00018672"/>
    </source>
</evidence>
<dbReference type="Gene3D" id="2.40.50.1020">
    <property type="entry name" value="LytTr DNA-binding domain"/>
    <property type="match status" value="1"/>
</dbReference>
<dbReference type="PANTHER" id="PTHR37299:SF1">
    <property type="entry name" value="STAGE 0 SPORULATION PROTEIN A HOMOLOG"/>
    <property type="match status" value="1"/>
</dbReference>
<dbReference type="SMART" id="SM00850">
    <property type="entry name" value="LytTR"/>
    <property type="match status" value="1"/>
</dbReference>
<reference evidence="6 7" key="1">
    <citation type="submission" date="2020-11" db="EMBL/GenBank/DDBJ databases">
        <title>Fusibacter basophilias sp. nov.</title>
        <authorList>
            <person name="Qiu D."/>
        </authorList>
    </citation>
    <scope>NUCLEOTIDE SEQUENCE [LARGE SCALE GENOMIC DNA]</scope>
    <source>
        <strain evidence="6 7">Q10-2</strain>
    </source>
</reference>
<dbReference type="InterPro" id="IPR001789">
    <property type="entry name" value="Sig_transdc_resp-reg_receiver"/>
</dbReference>
<dbReference type="Pfam" id="PF04397">
    <property type="entry name" value="LytTR"/>
    <property type="match status" value="1"/>
</dbReference>
<keyword evidence="3" id="KW-0597">Phosphoprotein</keyword>
<dbReference type="InterPro" id="IPR011006">
    <property type="entry name" value="CheY-like_superfamily"/>
</dbReference>
<dbReference type="InterPro" id="IPR007492">
    <property type="entry name" value="LytTR_DNA-bd_dom"/>
</dbReference>
<proteinExistence type="predicted"/>
<feature type="domain" description="HTH LytTR-type" evidence="5">
    <location>
        <begin position="134"/>
        <end position="234"/>
    </location>
</feature>
<evidence type="ECO:0000256" key="3">
    <source>
        <dbReference type="PROSITE-ProRule" id="PRU00169"/>
    </source>
</evidence>
<comment type="caution">
    <text evidence="6">The sequence shown here is derived from an EMBL/GenBank/DDBJ whole genome shotgun (WGS) entry which is preliminary data.</text>
</comment>
<feature type="domain" description="Response regulatory" evidence="4">
    <location>
        <begin position="2"/>
        <end position="117"/>
    </location>
</feature>
<evidence type="ECO:0000313" key="7">
    <source>
        <dbReference type="Proteomes" id="UP000614200"/>
    </source>
</evidence>
<dbReference type="SMART" id="SM00448">
    <property type="entry name" value="REC"/>
    <property type="match status" value="1"/>
</dbReference>
<protein>
    <recommendedName>
        <fullName evidence="1">Stage 0 sporulation protein A homolog</fullName>
    </recommendedName>
</protein>
<dbReference type="SUPFAM" id="SSF52172">
    <property type="entry name" value="CheY-like"/>
    <property type="match status" value="1"/>
</dbReference>
<dbReference type="RefSeq" id="WP_194703232.1">
    <property type="nucleotide sequence ID" value="NZ_JADKNH010000012.1"/>
</dbReference>
<evidence type="ECO:0000256" key="2">
    <source>
        <dbReference type="ARBA" id="ARBA00024867"/>
    </source>
</evidence>
<gene>
    <name evidence="6" type="ORF">ISU02_17965</name>
</gene>
<dbReference type="Pfam" id="PF00072">
    <property type="entry name" value="Response_reg"/>
    <property type="match status" value="1"/>
</dbReference>
<dbReference type="PANTHER" id="PTHR37299">
    <property type="entry name" value="TRANSCRIPTIONAL REGULATOR-RELATED"/>
    <property type="match status" value="1"/>
</dbReference>
<evidence type="ECO:0000259" key="5">
    <source>
        <dbReference type="PROSITE" id="PS50930"/>
    </source>
</evidence>
<feature type="modified residue" description="4-aspartylphosphate" evidence="3">
    <location>
        <position position="54"/>
    </location>
</feature>
<accession>A0ABR9ZWZ1</accession>
<sequence>MNILICDDEQSILERMVNMTTEFQEFPLTVYSTTTSDEAVQVIQSKPLEAVILDIDIDERSGIELARYYKKYNPTGLIVFITSYTSYAIDAFQVEASKYLIKPVQVEAFYEILCFLKNKVDEQTFIENHMFKTVPIKVNGKQILLKQSDIIYIEKVGKKAAFHTLHGRYEVRETMKEIDELLTSDLFLKCHQGYIINIDHIYKLERYIVYIGDQKKPIPVSKANVELVQNAIKRRIWGE</sequence>
<keyword evidence="7" id="KW-1185">Reference proteome</keyword>
<name>A0ABR9ZWZ1_9FIRM</name>